<dbReference type="Gene3D" id="1.25.10.10">
    <property type="entry name" value="Leucine-rich Repeat Variant"/>
    <property type="match status" value="1"/>
</dbReference>
<keyword evidence="9" id="KW-1185">Reference proteome</keyword>
<dbReference type="Proteomes" id="UP001296104">
    <property type="component" value="Unassembled WGS sequence"/>
</dbReference>
<dbReference type="AlphaFoldDB" id="A0AAI9EA92"/>
<feature type="domain" description="Beta-catenin-like protein 1 N-terminal" evidence="7">
    <location>
        <begin position="88"/>
        <end position="198"/>
    </location>
</feature>
<evidence type="ECO:0000313" key="9">
    <source>
        <dbReference type="Proteomes" id="UP001296104"/>
    </source>
</evidence>
<evidence type="ECO:0000256" key="3">
    <source>
        <dbReference type="ARBA" id="ARBA00022737"/>
    </source>
</evidence>
<feature type="region of interest" description="Disordered" evidence="6">
    <location>
        <begin position="1"/>
        <end position="87"/>
    </location>
</feature>
<dbReference type="EMBL" id="CAVMBE010000020">
    <property type="protein sequence ID" value="CAK3994119.1"/>
    <property type="molecule type" value="Genomic_DNA"/>
</dbReference>
<evidence type="ECO:0000256" key="1">
    <source>
        <dbReference type="ARBA" id="ARBA00004123"/>
    </source>
</evidence>
<evidence type="ECO:0000256" key="6">
    <source>
        <dbReference type="SAM" id="MobiDB-lite"/>
    </source>
</evidence>
<dbReference type="InterPro" id="IPR011989">
    <property type="entry name" value="ARM-like"/>
</dbReference>
<keyword evidence="4" id="KW-0175">Coiled coil</keyword>
<dbReference type="PANTHER" id="PTHR14978:SF0">
    <property type="entry name" value="BETA-CATENIN-LIKE PROTEIN 1"/>
    <property type="match status" value="1"/>
</dbReference>
<evidence type="ECO:0000256" key="2">
    <source>
        <dbReference type="ARBA" id="ARBA00022553"/>
    </source>
</evidence>
<feature type="compositionally biased region" description="Polar residues" evidence="6">
    <location>
        <begin position="39"/>
        <end position="48"/>
    </location>
</feature>
<comment type="caution">
    <text evidence="8">The sequence shown here is derived from an EMBL/GenBank/DDBJ whole genome shotgun (WGS) entry which is preliminary data.</text>
</comment>
<dbReference type="SUPFAM" id="SSF48371">
    <property type="entry name" value="ARM repeat"/>
    <property type="match status" value="1"/>
</dbReference>
<name>A0AAI9EA92_9PEZI</name>
<accession>A0AAI9EA92</accession>
<evidence type="ECO:0000313" key="8">
    <source>
        <dbReference type="EMBL" id="CAK3994119.1"/>
    </source>
</evidence>
<evidence type="ECO:0000256" key="5">
    <source>
        <dbReference type="ARBA" id="ARBA00023242"/>
    </source>
</evidence>
<dbReference type="SMART" id="SM01156">
    <property type="entry name" value="DUF1716"/>
    <property type="match status" value="1"/>
</dbReference>
<dbReference type="GO" id="GO:0005681">
    <property type="term" value="C:spliceosomal complex"/>
    <property type="evidence" value="ECO:0007669"/>
    <property type="project" value="TreeGrafter"/>
</dbReference>
<evidence type="ECO:0000256" key="4">
    <source>
        <dbReference type="ARBA" id="ARBA00023054"/>
    </source>
</evidence>
<comment type="subcellular location">
    <subcellularLocation>
        <location evidence="1">Nucleus</location>
    </subcellularLocation>
</comment>
<keyword evidence="5" id="KW-0539">Nucleus</keyword>
<dbReference type="InterPro" id="IPR039678">
    <property type="entry name" value="CTNNBL1"/>
</dbReference>
<reference evidence="8" key="1">
    <citation type="submission" date="2023-11" db="EMBL/GenBank/DDBJ databases">
        <authorList>
            <person name="Alioto T."/>
            <person name="Alioto T."/>
            <person name="Gomez Garrido J."/>
        </authorList>
    </citation>
    <scope>NUCLEOTIDE SEQUENCE</scope>
</reference>
<dbReference type="Pfam" id="PF08216">
    <property type="entry name" value="CTNNBL"/>
    <property type="match status" value="1"/>
</dbReference>
<dbReference type="InterPro" id="IPR016024">
    <property type="entry name" value="ARM-type_fold"/>
</dbReference>
<dbReference type="InterPro" id="IPR013180">
    <property type="entry name" value="CTNNBL1_N"/>
</dbReference>
<dbReference type="GO" id="GO:0010467">
    <property type="term" value="P:gene expression"/>
    <property type="evidence" value="ECO:0007669"/>
    <property type="project" value="UniProtKB-ARBA"/>
</dbReference>
<dbReference type="PANTHER" id="PTHR14978">
    <property type="entry name" value="BETA-CATENIN-LIKE PROTEIN 1 NUCLEAR ASSOCIATED PROTEIN"/>
    <property type="match status" value="1"/>
</dbReference>
<feature type="compositionally biased region" description="Acidic residues" evidence="6">
    <location>
        <begin position="56"/>
        <end position="80"/>
    </location>
</feature>
<sequence>MASIDELFKRPNLPPNSGSIKRKFEAPDPQAVYKAAKLFSTSSPNGYHSNDAKVEDAEDDDDLEAGPELPREDDEGDDEEGRFFGTGMTKDTAEALDYIDQQDAETYAEEKIDLSWLRRLANSFQKKVDKNAELRARYEDDPAKFMESEADLDAEVKSWSLLTEHPELYVELAKIEGAVASVVGLLAHENTDIAIGAIEIISELLDEDVQAGQEQWDALVAALLDADLLELLMSNLSRLDEENESDRSGVYHSLAVMENLASQQSIAEKVGQERVLMWLCNRISKPEKPVSQNKQYAAEVLQVLLQSSPSLRTKLAIDIDGVDLFLRLLSAYRKRDPPKDTHEEEYVENLFDGLTCVVDESEGKSKFVEAEGVELCLIMLREGTKNIMQRALRVLDHAVGGQGAPPAGVCEKIVDAAGLKTIFSLLMKKSDSSTVEHLLGIFSALLRLLPGESAARIRTLAKFTEKDHEKVAKLMGLRNDFARRVAVVDKEIRQEQRDMSDDEIEEREAEWFSRRLDGGLFCLQTIDVILAWLIAEDKAVKAKVSTELGVEAGLKPIRASLEDQMKGLEGGSPEDLDTREMLETLIGFL</sequence>
<gene>
    <name evidence="8" type="ORF">LECACI_7A004026</name>
</gene>
<proteinExistence type="predicted"/>
<keyword evidence="2" id="KW-0597">Phosphoprotein</keyword>
<evidence type="ECO:0000259" key="7">
    <source>
        <dbReference type="SMART" id="SM01156"/>
    </source>
</evidence>
<organism evidence="8 9">
    <name type="scientific">Lecanosticta acicola</name>
    <dbReference type="NCBI Taxonomy" id="111012"/>
    <lineage>
        <taxon>Eukaryota</taxon>
        <taxon>Fungi</taxon>
        <taxon>Dikarya</taxon>
        <taxon>Ascomycota</taxon>
        <taxon>Pezizomycotina</taxon>
        <taxon>Dothideomycetes</taxon>
        <taxon>Dothideomycetidae</taxon>
        <taxon>Mycosphaerellales</taxon>
        <taxon>Mycosphaerellaceae</taxon>
        <taxon>Lecanosticta</taxon>
    </lineage>
</organism>
<keyword evidence="3" id="KW-0677">Repeat</keyword>
<protein>
    <submittedName>
        <fullName evidence="8">Beta-catenin 1</fullName>
    </submittedName>
</protein>
<dbReference type="FunFam" id="1.25.10.10:FF:001136">
    <property type="entry name" value="Beta-catenin-like protein 1"/>
    <property type="match status" value="1"/>
</dbReference>